<dbReference type="Proteomes" id="UP001465717">
    <property type="component" value="Unassembled WGS sequence"/>
</dbReference>
<evidence type="ECO:0000313" key="3">
    <source>
        <dbReference type="Proteomes" id="UP001465717"/>
    </source>
</evidence>
<dbReference type="InterPro" id="IPR000157">
    <property type="entry name" value="TIR_dom"/>
</dbReference>
<evidence type="ECO:0000313" key="2">
    <source>
        <dbReference type="EMBL" id="MEQ2507344.1"/>
    </source>
</evidence>
<dbReference type="RefSeq" id="WP_349225623.1">
    <property type="nucleotide sequence ID" value="NZ_JBBNFG020000004.1"/>
</dbReference>
<gene>
    <name evidence="2" type="ORF">AAAT87_03490</name>
</gene>
<keyword evidence="2" id="KW-0675">Receptor</keyword>
<name>A0ABV1FWG4_9BACT</name>
<dbReference type="InterPro" id="IPR035897">
    <property type="entry name" value="Toll_tir_struct_dom_sf"/>
</dbReference>
<proteinExistence type="predicted"/>
<protein>
    <submittedName>
        <fullName evidence="2">Toll/interleukin-1 receptor domain-containing protein</fullName>
    </submittedName>
</protein>
<sequence>MEYKKKQEEGELDAEPTFIGKDKKLPARSSMKHQVFFSYSRKEAADCLCEILKENAIVYWIDKEGIYSSSNYKELIVDAIDVSQAVIFISSANSNTSINVIREVGYAVNMNKPILPLVLDDAPYAKSIRLDISDIDQIDFSNPAMSSNKLITSLMYVVNK</sequence>
<dbReference type="Pfam" id="PF13676">
    <property type="entry name" value="TIR_2"/>
    <property type="match status" value="1"/>
</dbReference>
<reference evidence="2 3" key="1">
    <citation type="submission" date="2024-04" db="EMBL/GenBank/DDBJ databases">
        <title>Human intestinal bacterial collection.</title>
        <authorList>
            <person name="Pauvert C."/>
            <person name="Hitch T.C.A."/>
            <person name="Clavel T."/>
        </authorList>
    </citation>
    <scope>NUCLEOTIDE SEQUENCE [LARGE SCALE GENOMIC DNA]</scope>
    <source>
        <strain evidence="2 3">CLA-AA-H174</strain>
    </source>
</reference>
<evidence type="ECO:0000259" key="1">
    <source>
        <dbReference type="Pfam" id="PF13676"/>
    </source>
</evidence>
<feature type="domain" description="TIR" evidence="1">
    <location>
        <begin position="35"/>
        <end position="142"/>
    </location>
</feature>
<dbReference type="SUPFAM" id="SSF52200">
    <property type="entry name" value="Toll/Interleukin receptor TIR domain"/>
    <property type="match status" value="1"/>
</dbReference>
<organism evidence="2 3">
    <name type="scientific">Segatella sinensis</name>
    <dbReference type="NCBI Taxonomy" id="3085167"/>
    <lineage>
        <taxon>Bacteria</taxon>
        <taxon>Pseudomonadati</taxon>
        <taxon>Bacteroidota</taxon>
        <taxon>Bacteroidia</taxon>
        <taxon>Bacteroidales</taxon>
        <taxon>Prevotellaceae</taxon>
        <taxon>Segatella</taxon>
    </lineage>
</organism>
<keyword evidence="3" id="KW-1185">Reference proteome</keyword>
<dbReference type="Gene3D" id="3.40.50.10140">
    <property type="entry name" value="Toll/interleukin-1 receptor homology (TIR) domain"/>
    <property type="match status" value="1"/>
</dbReference>
<accession>A0ABV1FWG4</accession>
<comment type="caution">
    <text evidence="2">The sequence shown here is derived from an EMBL/GenBank/DDBJ whole genome shotgun (WGS) entry which is preliminary data.</text>
</comment>
<dbReference type="EMBL" id="JBBNGE010000008">
    <property type="protein sequence ID" value="MEQ2507344.1"/>
    <property type="molecule type" value="Genomic_DNA"/>
</dbReference>